<dbReference type="InterPro" id="IPR003593">
    <property type="entry name" value="AAA+_ATPase"/>
</dbReference>
<gene>
    <name evidence="5" type="ORF">GCM10023156_16130</name>
</gene>
<evidence type="ECO:0000313" key="5">
    <source>
        <dbReference type="EMBL" id="GAA4450218.1"/>
    </source>
</evidence>
<dbReference type="InterPro" id="IPR027417">
    <property type="entry name" value="P-loop_NTPase"/>
</dbReference>
<dbReference type="Gene3D" id="3.40.50.300">
    <property type="entry name" value="P-loop containing nucleotide triphosphate hydrolases"/>
    <property type="match status" value="1"/>
</dbReference>
<dbReference type="InterPro" id="IPR017871">
    <property type="entry name" value="ABC_transporter-like_CS"/>
</dbReference>
<dbReference type="SUPFAM" id="SSF52540">
    <property type="entry name" value="P-loop containing nucleoside triphosphate hydrolases"/>
    <property type="match status" value="1"/>
</dbReference>
<dbReference type="RefSeq" id="WP_339938442.1">
    <property type="nucleotide sequence ID" value="NZ_BAABGA010000018.1"/>
</dbReference>
<dbReference type="PANTHER" id="PTHR24220:SF86">
    <property type="entry name" value="ABC TRANSPORTER ABCH.1"/>
    <property type="match status" value="1"/>
</dbReference>
<comment type="caution">
    <text evidence="5">The sequence shown here is derived from an EMBL/GenBank/DDBJ whole genome shotgun (WGS) entry which is preliminary data.</text>
</comment>
<proteinExistence type="predicted"/>
<dbReference type="GO" id="GO:0005524">
    <property type="term" value="F:ATP binding"/>
    <property type="evidence" value="ECO:0007669"/>
    <property type="project" value="UniProtKB-KW"/>
</dbReference>
<evidence type="ECO:0000256" key="3">
    <source>
        <dbReference type="ARBA" id="ARBA00022840"/>
    </source>
</evidence>
<keyword evidence="3 5" id="KW-0067">ATP-binding</keyword>
<keyword evidence="2" id="KW-0547">Nucleotide-binding</keyword>
<name>A0ABP8MHY4_9BACT</name>
<organism evidence="5 6">
    <name type="scientific">Novipirellula rosea</name>
    <dbReference type="NCBI Taxonomy" id="1031540"/>
    <lineage>
        <taxon>Bacteria</taxon>
        <taxon>Pseudomonadati</taxon>
        <taxon>Planctomycetota</taxon>
        <taxon>Planctomycetia</taxon>
        <taxon>Pirellulales</taxon>
        <taxon>Pirellulaceae</taxon>
        <taxon>Novipirellula</taxon>
    </lineage>
</organism>
<dbReference type="PANTHER" id="PTHR24220">
    <property type="entry name" value="IMPORT ATP-BINDING PROTEIN"/>
    <property type="match status" value="1"/>
</dbReference>
<evidence type="ECO:0000256" key="1">
    <source>
        <dbReference type="ARBA" id="ARBA00022448"/>
    </source>
</evidence>
<dbReference type="Pfam" id="PF00005">
    <property type="entry name" value="ABC_tran"/>
    <property type="match status" value="1"/>
</dbReference>
<dbReference type="InterPro" id="IPR017911">
    <property type="entry name" value="MacB-like_ATP-bd"/>
</dbReference>
<dbReference type="PROSITE" id="PS00211">
    <property type="entry name" value="ABC_TRANSPORTER_1"/>
    <property type="match status" value="1"/>
</dbReference>
<keyword evidence="1" id="KW-0813">Transport</keyword>
<feature type="domain" description="ABC transporter" evidence="4">
    <location>
        <begin position="26"/>
        <end position="264"/>
    </location>
</feature>
<dbReference type="InterPro" id="IPR003439">
    <property type="entry name" value="ABC_transporter-like_ATP-bd"/>
</dbReference>
<evidence type="ECO:0000256" key="2">
    <source>
        <dbReference type="ARBA" id="ARBA00022741"/>
    </source>
</evidence>
<dbReference type="Proteomes" id="UP001500840">
    <property type="component" value="Unassembled WGS sequence"/>
</dbReference>
<sequence length="272" mass="30193">MSMKEAYSTETRPVEVVSNTPQRMATSIRNLKKEYVLKSETVRALRGVSFDVPEGDYVAIMGPSGSGKSTLLNMLGCLDQPTSGSLMMGDDDIITLTDDQLADIRSKRIGFVFQSYNLIQQLSVVENIQVPLYYQGRLGAAELERAKKMAARVGLADRLDHRPSQLSGGQQQRVAIARSLINDPFFILADEPTGNLDSVTTEEILGIFDELNEEGRTIILVTHEDDVAERAKRIVRLKDGMLDRDELISEEKRAAARAAQHENVVQLLARQS</sequence>
<dbReference type="CDD" id="cd03255">
    <property type="entry name" value="ABC_MJ0796_LolCDE_FtsE"/>
    <property type="match status" value="1"/>
</dbReference>
<evidence type="ECO:0000313" key="6">
    <source>
        <dbReference type="Proteomes" id="UP001500840"/>
    </source>
</evidence>
<dbReference type="InterPro" id="IPR015854">
    <property type="entry name" value="ABC_transpr_LolD-like"/>
</dbReference>
<protein>
    <submittedName>
        <fullName evidence="5">ABC transporter ATP-binding protein</fullName>
    </submittedName>
</protein>
<dbReference type="SMART" id="SM00382">
    <property type="entry name" value="AAA"/>
    <property type="match status" value="1"/>
</dbReference>
<dbReference type="EMBL" id="BAABGA010000018">
    <property type="protein sequence ID" value="GAA4450218.1"/>
    <property type="molecule type" value="Genomic_DNA"/>
</dbReference>
<dbReference type="PROSITE" id="PS50893">
    <property type="entry name" value="ABC_TRANSPORTER_2"/>
    <property type="match status" value="1"/>
</dbReference>
<accession>A0ABP8MHY4</accession>
<evidence type="ECO:0000259" key="4">
    <source>
        <dbReference type="PROSITE" id="PS50893"/>
    </source>
</evidence>
<reference evidence="6" key="1">
    <citation type="journal article" date="2019" name="Int. J. Syst. Evol. Microbiol.">
        <title>The Global Catalogue of Microorganisms (GCM) 10K type strain sequencing project: providing services to taxonomists for standard genome sequencing and annotation.</title>
        <authorList>
            <consortium name="The Broad Institute Genomics Platform"/>
            <consortium name="The Broad Institute Genome Sequencing Center for Infectious Disease"/>
            <person name="Wu L."/>
            <person name="Ma J."/>
        </authorList>
    </citation>
    <scope>NUCLEOTIDE SEQUENCE [LARGE SCALE GENOMIC DNA]</scope>
    <source>
        <strain evidence="6">JCM 17759</strain>
    </source>
</reference>
<keyword evidence="6" id="KW-1185">Reference proteome</keyword>